<evidence type="ECO:0000256" key="4">
    <source>
        <dbReference type="ARBA" id="ARBA00022842"/>
    </source>
</evidence>
<dbReference type="GO" id="GO:0006281">
    <property type="term" value="P:DNA repair"/>
    <property type="evidence" value="ECO:0007669"/>
    <property type="project" value="TreeGrafter"/>
</dbReference>
<proteinExistence type="predicted"/>
<dbReference type="STRING" id="626887.J057_19085"/>
<organism evidence="6 7">
    <name type="scientific">Marinobacter nanhaiticus D15-8W</name>
    <dbReference type="NCBI Taxonomy" id="626887"/>
    <lineage>
        <taxon>Bacteria</taxon>
        <taxon>Pseudomonadati</taxon>
        <taxon>Pseudomonadota</taxon>
        <taxon>Gammaproteobacteria</taxon>
        <taxon>Pseudomonadales</taxon>
        <taxon>Marinobacteraceae</taxon>
        <taxon>Marinobacter</taxon>
    </lineage>
</organism>
<dbReference type="InterPro" id="IPR050155">
    <property type="entry name" value="HAD-like_hydrolase_sf"/>
</dbReference>
<dbReference type="FunFam" id="3.40.50.1000:FF:000022">
    <property type="entry name" value="Phosphoglycolate phosphatase"/>
    <property type="match status" value="1"/>
</dbReference>
<dbReference type="Gene3D" id="1.10.150.240">
    <property type="entry name" value="Putative phosphatase, domain 2"/>
    <property type="match status" value="1"/>
</dbReference>
<dbReference type="eggNOG" id="COG0546">
    <property type="taxonomic scope" value="Bacteria"/>
</dbReference>
<dbReference type="Gene3D" id="3.40.50.1000">
    <property type="entry name" value="HAD superfamily/HAD-like"/>
    <property type="match status" value="1"/>
</dbReference>
<dbReference type="InterPro" id="IPR006439">
    <property type="entry name" value="HAD-SF_hydro_IA"/>
</dbReference>
<protein>
    <submittedName>
        <fullName evidence="6">HAD family hydrolase</fullName>
    </submittedName>
</protein>
<accession>N6WPM3</accession>
<dbReference type="InterPro" id="IPR023198">
    <property type="entry name" value="PGP-like_dom2"/>
</dbReference>
<dbReference type="InterPro" id="IPR023214">
    <property type="entry name" value="HAD_sf"/>
</dbReference>
<sequence length="226" mass="25571">MSQAERFPKPHAVLFDLDGTLIDTAPDFVRCLNAVRQRYQLPHLPELEIREAVSDGARAMIHVGFGLSPEDDDYFDRHSEFLDLYESEIAVETRLFPGMDELLGWLEEEHIAWGIVTNKPRRFSVPLLQALDLSDRCDALVCPDDVSERKPHPESLLLASHLLQVEPTGCIYVGDHIRDIEAGRRAGMTTIAARYGYIKHPGTIPDWKADFVIDSAGHLLSMLRNR</sequence>
<evidence type="ECO:0000313" key="7">
    <source>
        <dbReference type="Proteomes" id="UP000013165"/>
    </source>
</evidence>
<evidence type="ECO:0000313" key="6">
    <source>
        <dbReference type="EMBL" id="ENO13531.1"/>
    </source>
</evidence>
<dbReference type="SUPFAM" id="SSF56784">
    <property type="entry name" value="HAD-like"/>
    <property type="match status" value="1"/>
</dbReference>
<keyword evidence="2" id="KW-0479">Metal-binding</keyword>
<evidence type="ECO:0000256" key="1">
    <source>
        <dbReference type="ARBA" id="ARBA00001946"/>
    </source>
</evidence>
<dbReference type="GO" id="GO:0046872">
    <property type="term" value="F:metal ion binding"/>
    <property type="evidence" value="ECO:0007669"/>
    <property type="project" value="UniProtKB-KW"/>
</dbReference>
<dbReference type="SFLD" id="SFLDG01129">
    <property type="entry name" value="C1.5:_HAD__Beta-PGM__Phosphata"/>
    <property type="match status" value="1"/>
</dbReference>
<dbReference type="GO" id="GO:0005829">
    <property type="term" value="C:cytosol"/>
    <property type="evidence" value="ECO:0007669"/>
    <property type="project" value="TreeGrafter"/>
</dbReference>
<dbReference type="AlphaFoldDB" id="N6WPM3"/>
<reference evidence="6 7" key="1">
    <citation type="journal article" date="2013" name="Genome Announc.">
        <title>Genome Sequence of the Polycyclic Aromatic Hydrocarbon-Degrading Bacterium Strain Marinobacter nanhaiticus D15-8WT.</title>
        <authorList>
            <person name="Cui Z."/>
            <person name="Gao W."/>
            <person name="Li Q."/>
            <person name="Xu G."/>
            <person name="Zheng L."/>
        </authorList>
    </citation>
    <scope>NUCLEOTIDE SEQUENCE [LARGE SCALE GENOMIC DNA]</scope>
    <source>
        <strain evidence="6 7">D15-8W</strain>
    </source>
</reference>
<keyword evidence="4" id="KW-0460">Magnesium</keyword>
<dbReference type="PANTHER" id="PTHR43434:SF23">
    <property type="entry name" value="PHOSPHOGLYCOLATE PHOSPHATASE"/>
    <property type="match status" value="1"/>
</dbReference>
<comment type="cofactor">
    <cofactor evidence="1">
        <name>Mg(2+)</name>
        <dbReference type="ChEBI" id="CHEBI:18420"/>
    </cofactor>
</comment>
<dbReference type="HOGENOM" id="CLU_045011_19_1_6"/>
<dbReference type="InterPro" id="IPR036412">
    <property type="entry name" value="HAD-like_sf"/>
</dbReference>
<dbReference type="Proteomes" id="UP000013165">
    <property type="component" value="Unassembled WGS sequence"/>
</dbReference>
<dbReference type="SFLD" id="SFLDG01135">
    <property type="entry name" value="C1.5.6:_HAD__Beta-PGM__Phospha"/>
    <property type="match status" value="1"/>
</dbReference>
<dbReference type="EMBL" id="APLQ01000014">
    <property type="protein sequence ID" value="ENO13531.1"/>
    <property type="molecule type" value="Genomic_DNA"/>
</dbReference>
<dbReference type="Pfam" id="PF13419">
    <property type="entry name" value="HAD_2"/>
    <property type="match status" value="1"/>
</dbReference>
<dbReference type="PANTHER" id="PTHR43434">
    <property type="entry name" value="PHOSPHOGLYCOLATE PHOSPHATASE"/>
    <property type="match status" value="1"/>
</dbReference>
<dbReference type="SFLD" id="SFLDS00003">
    <property type="entry name" value="Haloacid_Dehalogenase"/>
    <property type="match status" value="1"/>
</dbReference>
<comment type="caution">
    <text evidence="6">The sequence shown here is derived from an EMBL/GenBank/DDBJ whole genome shotgun (WGS) entry which is preliminary data.</text>
</comment>
<dbReference type="PATRIC" id="fig|626887.3.peg.3809"/>
<evidence type="ECO:0000256" key="3">
    <source>
        <dbReference type="ARBA" id="ARBA00022801"/>
    </source>
</evidence>
<dbReference type="PRINTS" id="PR00413">
    <property type="entry name" value="HADHALOGNASE"/>
</dbReference>
<dbReference type="OrthoDB" id="9776368at2"/>
<gene>
    <name evidence="6" type="ORF">J057_19085</name>
</gene>
<name>N6WPM3_9GAMM</name>
<evidence type="ECO:0000256" key="2">
    <source>
        <dbReference type="ARBA" id="ARBA00022723"/>
    </source>
</evidence>
<dbReference type="NCBIfam" id="TIGR01509">
    <property type="entry name" value="HAD-SF-IA-v3"/>
    <property type="match status" value="1"/>
</dbReference>
<keyword evidence="7" id="KW-1185">Reference proteome</keyword>
<evidence type="ECO:0000256" key="5">
    <source>
        <dbReference type="ARBA" id="ARBA00023277"/>
    </source>
</evidence>
<keyword evidence="5" id="KW-0119">Carbohydrate metabolism</keyword>
<dbReference type="InterPro" id="IPR041492">
    <property type="entry name" value="HAD_2"/>
</dbReference>
<dbReference type="NCBIfam" id="TIGR01549">
    <property type="entry name" value="HAD-SF-IA-v1"/>
    <property type="match status" value="1"/>
</dbReference>
<keyword evidence="3 6" id="KW-0378">Hydrolase</keyword>
<dbReference type="RefSeq" id="WP_004581752.1">
    <property type="nucleotide sequence ID" value="NZ_AP028878.1"/>
</dbReference>
<dbReference type="GO" id="GO:0008967">
    <property type="term" value="F:phosphoglycolate phosphatase activity"/>
    <property type="evidence" value="ECO:0007669"/>
    <property type="project" value="TreeGrafter"/>
</dbReference>